<dbReference type="OrthoDB" id="5786500at2"/>
<dbReference type="AlphaFoldDB" id="A0A1H2FC41"/>
<gene>
    <name evidence="2" type="ORF">SAMN05216210_1446</name>
</gene>
<dbReference type="STRING" id="1434072.SAMN05216210_1446"/>
<proteinExistence type="predicted"/>
<dbReference type="RefSeq" id="WP_092385537.1">
    <property type="nucleotide sequence ID" value="NZ_LT629787.1"/>
</dbReference>
<evidence type="ECO:0008006" key="4">
    <source>
        <dbReference type="Google" id="ProtNLM"/>
    </source>
</evidence>
<name>A0A1H2FC41_9GAMM</name>
<evidence type="ECO:0000256" key="1">
    <source>
        <dbReference type="SAM" id="SignalP"/>
    </source>
</evidence>
<protein>
    <recommendedName>
        <fullName evidence="4">Glucose-inhibited division protein B</fullName>
    </recommendedName>
</protein>
<dbReference type="EMBL" id="LT629787">
    <property type="protein sequence ID" value="SDU04914.1"/>
    <property type="molecule type" value="Genomic_DNA"/>
</dbReference>
<feature type="signal peptide" evidence="1">
    <location>
        <begin position="1"/>
        <end position="23"/>
    </location>
</feature>
<organism evidence="2 3">
    <name type="scientific">Halopseudomonas salegens</name>
    <dbReference type="NCBI Taxonomy" id="1434072"/>
    <lineage>
        <taxon>Bacteria</taxon>
        <taxon>Pseudomonadati</taxon>
        <taxon>Pseudomonadota</taxon>
        <taxon>Gammaproteobacteria</taxon>
        <taxon>Pseudomonadales</taxon>
        <taxon>Pseudomonadaceae</taxon>
        <taxon>Halopseudomonas</taxon>
    </lineage>
</organism>
<dbReference type="PROSITE" id="PS51257">
    <property type="entry name" value="PROKAR_LIPOPROTEIN"/>
    <property type="match status" value="1"/>
</dbReference>
<sequence length="116" mass="12833">MLVHRIIAACFALGMLVACTETANNEPITVDLPHLVAEHQAYDGRLVTVSGRVAGFDDPEHYWLEDDEYNRVGLLPDDLISDRVGQRVQVTGRFSTSRDQGRRIQLSAVQALNAAD</sequence>
<reference evidence="3" key="1">
    <citation type="submission" date="2016-10" db="EMBL/GenBank/DDBJ databases">
        <authorList>
            <person name="Varghese N."/>
            <person name="Submissions S."/>
        </authorList>
    </citation>
    <scope>NUCLEOTIDE SEQUENCE [LARGE SCALE GENOMIC DNA]</scope>
    <source>
        <strain evidence="3">CECT 8338</strain>
    </source>
</reference>
<keyword evidence="1" id="KW-0732">Signal</keyword>
<dbReference type="Proteomes" id="UP000243924">
    <property type="component" value="Chromosome I"/>
</dbReference>
<feature type="chain" id="PRO_5009273777" description="Glucose-inhibited division protein B" evidence="1">
    <location>
        <begin position="24"/>
        <end position="116"/>
    </location>
</feature>
<evidence type="ECO:0000313" key="2">
    <source>
        <dbReference type="EMBL" id="SDU04914.1"/>
    </source>
</evidence>
<accession>A0A1H2FC41</accession>
<evidence type="ECO:0000313" key="3">
    <source>
        <dbReference type="Proteomes" id="UP000243924"/>
    </source>
</evidence>
<keyword evidence="3" id="KW-1185">Reference proteome</keyword>